<dbReference type="GeneID" id="25281216"/>
<dbReference type="Pfam" id="PF07904">
    <property type="entry name" value="Eaf7"/>
    <property type="match status" value="1"/>
</dbReference>
<dbReference type="GO" id="GO:0006325">
    <property type="term" value="P:chromatin organization"/>
    <property type="evidence" value="ECO:0007669"/>
    <property type="project" value="UniProtKB-KW"/>
</dbReference>
<dbReference type="PANTHER" id="PTHR13581:SF5">
    <property type="entry name" value="MRG_MORF4L-BINDING PROTEIN"/>
    <property type="match status" value="1"/>
</dbReference>
<keyword evidence="5" id="KW-0804">Transcription</keyword>
<name>A0A072PGF8_9EURO</name>
<feature type="compositionally biased region" description="Acidic residues" evidence="8">
    <location>
        <begin position="195"/>
        <end position="228"/>
    </location>
</feature>
<feature type="compositionally biased region" description="Low complexity" evidence="8">
    <location>
        <begin position="149"/>
        <end position="161"/>
    </location>
</feature>
<evidence type="ECO:0000256" key="7">
    <source>
        <dbReference type="ARBA" id="ARBA00025178"/>
    </source>
</evidence>
<dbReference type="GO" id="GO:0005634">
    <property type="term" value="C:nucleus"/>
    <property type="evidence" value="ECO:0007669"/>
    <property type="project" value="UniProtKB-SubCell"/>
</dbReference>
<reference evidence="9 10" key="1">
    <citation type="submission" date="2013-03" db="EMBL/GenBank/DDBJ databases">
        <title>The Genome Sequence of Exophiala aquamarina CBS 119918.</title>
        <authorList>
            <consortium name="The Broad Institute Genomics Platform"/>
            <person name="Cuomo C."/>
            <person name="de Hoog S."/>
            <person name="Gorbushina A."/>
            <person name="Walker B."/>
            <person name="Young S.K."/>
            <person name="Zeng Q."/>
            <person name="Gargeya S."/>
            <person name="Fitzgerald M."/>
            <person name="Haas B."/>
            <person name="Abouelleil A."/>
            <person name="Allen A.W."/>
            <person name="Alvarado L."/>
            <person name="Arachchi H.M."/>
            <person name="Berlin A.M."/>
            <person name="Chapman S.B."/>
            <person name="Gainer-Dewar J."/>
            <person name="Goldberg J."/>
            <person name="Griggs A."/>
            <person name="Gujja S."/>
            <person name="Hansen M."/>
            <person name="Howarth C."/>
            <person name="Imamovic A."/>
            <person name="Ireland A."/>
            <person name="Larimer J."/>
            <person name="McCowan C."/>
            <person name="Murphy C."/>
            <person name="Pearson M."/>
            <person name="Poon T.W."/>
            <person name="Priest M."/>
            <person name="Roberts A."/>
            <person name="Saif S."/>
            <person name="Shea T."/>
            <person name="Sisk P."/>
            <person name="Sykes S."/>
            <person name="Wortman J."/>
            <person name="Nusbaum C."/>
            <person name="Birren B."/>
        </authorList>
    </citation>
    <scope>NUCLEOTIDE SEQUENCE [LARGE SCALE GENOMIC DNA]</scope>
    <source>
        <strain evidence="9 10">CBS 119918</strain>
    </source>
</reference>
<evidence type="ECO:0000313" key="9">
    <source>
        <dbReference type="EMBL" id="KEF58373.1"/>
    </source>
</evidence>
<feature type="compositionally biased region" description="Basic residues" evidence="8">
    <location>
        <begin position="232"/>
        <end position="249"/>
    </location>
</feature>
<gene>
    <name evidence="9" type="ORF">A1O9_06299</name>
</gene>
<evidence type="ECO:0000256" key="1">
    <source>
        <dbReference type="ARBA" id="ARBA00004123"/>
    </source>
</evidence>
<comment type="function">
    <text evidence="7">Component of the NuA4 histone acetyltransferase complex which is involved in transcriptional activation of selected genes principally by acetylation of nucleosomal histone H4 and H2A. The NuA4 complex is also involved in DNA repair.</text>
</comment>
<dbReference type="EMBL" id="AMGV01000004">
    <property type="protein sequence ID" value="KEF58373.1"/>
    <property type="molecule type" value="Genomic_DNA"/>
</dbReference>
<evidence type="ECO:0000256" key="8">
    <source>
        <dbReference type="SAM" id="MobiDB-lite"/>
    </source>
</evidence>
<dbReference type="STRING" id="1182545.A0A072PGF8"/>
<dbReference type="OrthoDB" id="5595141at2759"/>
<keyword evidence="6" id="KW-0539">Nucleus</keyword>
<feature type="region of interest" description="Disordered" evidence="8">
    <location>
        <begin position="124"/>
        <end position="249"/>
    </location>
</feature>
<accession>A0A072PGF8</accession>
<sequence length="249" mass="28046">MAKGDSVEMTDSALDLSRWTDDQESALLEAIIRWKPVGMHKHFRMIAIRDFMINQGVTNTEDPHTTTAGIWAKLESLYYLAKLDEREDSIIDGIDDDDTKGAAYFRDFELPREDFEELMWQRRLAPEGTQSPDVSRRESTVADTDEPRSSPVSGRGSVRGTRGSGRRGGRLSRLQNELESEKTSSRRSSKATSVADEDQVMEDADEDDEEGQDSGDEGEESSEPEEEESRAKKAARGGRRGRARRGRKR</sequence>
<dbReference type="VEuPathDB" id="FungiDB:A1O9_06299"/>
<evidence type="ECO:0000256" key="5">
    <source>
        <dbReference type="ARBA" id="ARBA00023163"/>
    </source>
</evidence>
<dbReference type="InterPro" id="IPR012423">
    <property type="entry name" value="Eaf7/MRGBP"/>
</dbReference>
<dbReference type="GO" id="GO:0006357">
    <property type="term" value="P:regulation of transcription by RNA polymerase II"/>
    <property type="evidence" value="ECO:0007669"/>
    <property type="project" value="TreeGrafter"/>
</dbReference>
<feature type="compositionally biased region" description="Basic and acidic residues" evidence="8">
    <location>
        <begin position="134"/>
        <end position="148"/>
    </location>
</feature>
<organism evidence="9 10">
    <name type="scientific">Exophiala aquamarina CBS 119918</name>
    <dbReference type="NCBI Taxonomy" id="1182545"/>
    <lineage>
        <taxon>Eukaryota</taxon>
        <taxon>Fungi</taxon>
        <taxon>Dikarya</taxon>
        <taxon>Ascomycota</taxon>
        <taxon>Pezizomycotina</taxon>
        <taxon>Eurotiomycetes</taxon>
        <taxon>Chaetothyriomycetidae</taxon>
        <taxon>Chaetothyriales</taxon>
        <taxon>Herpotrichiellaceae</taxon>
        <taxon>Exophiala</taxon>
    </lineage>
</organism>
<evidence type="ECO:0000256" key="6">
    <source>
        <dbReference type="ARBA" id="ARBA00023242"/>
    </source>
</evidence>
<keyword evidence="10" id="KW-1185">Reference proteome</keyword>
<comment type="similarity">
    <text evidence="2">Belongs to the EAF7 family.</text>
</comment>
<protein>
    <submittedName>
        <fullName evidence="9">MRG-binding protein</fullName>
    </submittedName>
</protein>
<dbReference type="Proteomes" id="UP000027920">
    <property type="component" value="Unassembled WGS sequence"/>
</dbReference>
<evidence type="ECO:0000256" key="2">
    <source>
        <dbReference type="ARBA" id="ARBA00007117"/>
    </source>
</evidence>
<comment type="caution">
    <text evidence="9">The sequence shown here is derived from an EMBL/GenBank/DDBJ whole genome shotgun (WGS) entry which is preliminary data.</text>
</comment>
<dbReference type="RefSeq" id="XP_013260963.1">
    <property type="nucleotide sequence ID" value="XM_013405509.1"/>
</dbReference>
<evidence type="ECO:0000256" key="4">
    <source>
        <dbReference type="ARBA" id="ARBA00023015"/>
    </source>
</evidence>
<dbReference type="AlphaFoldDB" id="A0A072PGF8"/>
<evidence type="ECO:0000256" key="3">
    <source>
        <dbReference type="ARBA" id="ARBA00022853"/>
    </source>
</evidence>
<dbReference type="PANTHER" id="PTHR13581">
    <property type="entry name" value="MRG-BINDING PROTEIN"/>
    <property type="match status" value="1"/>
</dbReference>
<proteinExistence type="inferred from homology"/>
<dbReference type="HOGENOM" id="CLU_050564_2_0_1"/>
<keyword evidence="4" id="KW-0805">Transcription regulation</keyword>
<keyword evidence="3" id="KW-0156">Chromatin regulator</keyword>
<comment type="subcellular location">
    <subcellularLocation>
        <location evidence="1">Nucleus</location>
    </subcellularLocation>
</comment>
<evidence type="ECO:0000313" key="10">
    <source>
        <dbReference type="Proteomes" id="UP000027920"/>
    </source>
</evidence>
<dbReference type="GO" id="GO:0035267">
    <property type="term" value="C:NuA4 histone acetyltransferase complex"/>
    <property type="evidence" value="ECO:0007669"/>
    <property type="project" value="TreeGrafter"/>
</dbReference>